<keyword evidence="9" id="KW-0325">Glycoprotein</keyword>
<dbReference type="GO" id="GO:0006506">
    <property type="term" value="P:GPI anchor biosynthetic process"/>
    <property type="evidence" value="ECO:0007669"/>
    <property type="project" value="UniProtKB-UniPathway"/>
</dbReference>
<accession>A0A0N0U5B5</accession>
<keyword evidence="4" id="KW-0337">GPI-anchor biosynthesis</keyword>
<dbReference type="OrthoDB" id="28748at2759"/>
<keyword evidence="12" id="KW-1185">Reference proteome</keyword>
<gene>
    <name evidence="11" type="ORF">WN51_00507</name>
</gene>
<evidence type="ECO:0000256" key="7">
    <source>
        <dbReference type="ARBA" id="ARBA00022989"/>
    </source>
</evidence>
<evidence type="ECO:0000256" key="1">
    <source>
        <dbReference type="ARBA" id="ARBA00004477"/>
    </source>
</evidence>
<comment type="subcellular location">
    <subcellularLocation>
        <location evidence="1">Endoplasmic reticulum membrane</location>
        <topology evidence="1">Multi-pass membrane protein</topology>
    </subcellularLocation>
</comment>
<evidence type="ECO:0000313" key="12">
    <source>
        <dbReference type="Proteomes" id="UP000053105"/>
    </source>
</evidence>
<evidence type="ECO:0000256" key="6">
    <source>
        <dbReference type="ARBA" id="ARBA00022824"/>
    </source>
</evidence>
<protein>
    <submittedName>
        <fullName evidence="11">GPI transamidase component PIG-S</fullName>
    </submittedName>
</protein>
<comment type="similarity">
    <text evidence="3">Belongs to the PIGS family.</text>
</comment>
<proteinExistence type="inferred from homology"/>
<keyword evidence="5 10" id="KW-0812">Transmembrane</keyword>
<name>A0A0N0U5B5_9HYME</name>
<keyword evidence="6" id="KW-0256">Endoplasmic reticulum</keyword>
<feature type="transmembrane region" description="Helical" evidence="10">
    <location>
        <begin position="53"/>
        <end position="72"/>
    </location>
</feature>
<evidence type="ECO:0000256" key="4">
    <source>
        <dbReference type="ARBA" id="ARBA00022502"/>
    </source>
</evidence>
<feature type="transmembrane region" description="Helical" evidence="10">
    <location>
        <begin position="540"/>
        <end position="558"/>
    </location>
</feature>
<evidence type="ECO:0000256" key="5">
    <source>
        <dbReference type="ARBA" id="ARBA00022692"/>
    </source>
</evidence>
<evidence type="ECO:0000256" key="10">
    <source>
        <dbReference type="SAM" id="Phobius"/>
    </source>
</evidence>
<evidence type="ECO:0000313" key="11">
    <source>
        <dbReference type="EMBL" id="KOX74552.1"/>
    </source>
</evidence>
<feature type="transmembrane region" description="Helical" evidence="10">
    <location>
        <begin position="6"/>
        <end position="25"/>
    </location>
</feature>
<sequence>MSKIFIYHLIENSSITLLGLIGNLLRHWKVSEMPMPGQKAGQKRNIFNEKYRVYASISFAVLLLGVGVPLWWHTTAVPRVSLPYAGIEALSDLDINIKTKIIIVALSRDRAESLMHDINDAFKNASIYQVEIVYHVISSNLMTSAFTYHELEKIASAFDLDVGQLLLLETNNLHDVVLVGSRRTIYFSTETTTSTLIQVLSEWILLEESLALTRNALTEPTLYSLDEENRRRFPANPAYDVLITMVNPDPEKLKVTWDLRTMTEEYVEPFLSELSILSNFSVKSQWLYLLPLDVNPKRVPDSTPLGRHFALSEDVLPQLITPLEKKLASQVSLRPTINFVIYAVPCDSAPLHIYTRSGHRWKITANVEAFLSPRWGGVVLINPPVEACVAARPNQPVTIVPEQTTVVGTFLTQLKLLLGIPEPKFLNGVNAVSLPGLKLREWEVDVLLRIRTIEQLTSAKLTLQSLAQLLQEISNIVITDVVGHRIKTALRLVEDSAERLTHGDLATGFLLSKEAFVTAEAAFSDPTLFALLYFPEDQKYAVYTPLFLPAMVPVLLSLKNIYRYYSGRRTNNL</sequence>
<dbReference type="GO" id="GO:0042765">
    <property type="term" value="C:GPI-anchor transamidase complex"/>
    <property type="evidence" value="ECO:0007669"/>
    <property type="project" value="InterPro"/>
</dbReference>
<dbReference type="EMBL" id="KQ435784">
    <property type="protein sequence ID" value="KOX74552.1"/>
    <property type="molecule type" value="Genomic_DNA"/>
</dbReference>
<evidence type="ECO:0000256" key="3">
    <source>
        <dbReference type="ARBA" id="ARBA00005316"/>
    </source>
</evidence>
<evidence type="ECO:0000256" key="9">
    <source>
        <dbReference type="ARBA" id="ARBA00023180"/>
    </source>
</evidence>
<organism evidence="11 12">
    <name type="scientific">Melipona quadrifasciata</name>
    <dbReference type="NCBI Taxonomy" id="166423"/>
    <lineage>
        <taxon>Eukaryota</taxon>
        <taxon>Metazoa</taxon>
        <taxon>Ecdysozoa</taxon>
        <taxon>Arthropoda</taxon>
        <taxon>Hexapoda</taxon>
        <taxon>Insecta</taxon>
        <taxon>Pterygota</taxon>
        <taxon>Neoptera</taxon>
        <taxon>Endopterygota</taxon>
        <taxon>Hymenoptera</taxon>
        <taxon>Apocrita</taxon>
        <taxon>Aculeata</taxon>
        <taxon>Apoidea</taxon>
        <taxon>Anthophila</taxon>
        <taxon>Apidae</taxon>
        <taxon>Melipona</taxon>
    </lineage>
</organism>
<evidence type="ECO:0000256" key="8">
    <source>
        <dbReference type="ARBA" id="ARBA00023136"/>
    </source>
</evidence>
<dbReference type="Pfam" id="PF10510">
    <property type="entry name" value="PIG-S"/>
    <property type="match status" value="1"/>
</dbReference>
<keyword evidence="7 10" id="KW-1133">Transmembrane helix</keyword>
<dbReference type="UniPathway" id="UPA00196"/>
<dbReference type="InterPro" id="IPR019540">
    <property type="entry name" value="PtdIno-glycan_biosynth_class_S"/>
</dbReference>
<dbReference type="AlphaFoldDB" id="A0A0N0U5B5"/>
<keyword evidence="8 10" id="KW-0472">Membrane</keyword>
<evidence type="ECO:0000256" key="2">
    <source>
        <dbReference type="ARBA" id="ARBA00004687"/>
    </source>
</evidence>
<dbReference type="Proteomes" id="UP000053105">
    <property type="component" value="Unassembled WGS sequence"/>
</dbReference>
<dbReference type="PANTHER" id="PTHR21072">
    <property type="entry name" value="GPI TRANSAMIDASE COMPONENT PIG-S"/>
    <property type="match status" value="1"/>
</dbReference>
<comment type="pathway">
    <text evidence="2">Glycolipid biosynthesis; glycosylphosphatidylinositol-anchor biosynthesis.</text>
</comment>
<dbReference type="PANTHER" id="PTHR21072:SF13">
    <property type="entry name" value="GPI TRANSAMIDASE COMPONENT PIG-S"/>
    <property type="match status" value="1"/>
</dbReference>
<dbReference type="GO" id="GO:0016255">
    <property type="term" value="P:attachment of GPI anchor to protein"/>
    <property type="evidence" value="ECO:0007669"/>
    <property type="project" value="InterPro"/>
</dbReference>
<reference evidence="11 12" key="1">
    <citation type="submission" date="2015-07" db="EMBL/GenBank/DDBJ databases">
        <title>The genome of Melipona quadrifasciata.</title>
        <authorList>
            <person name="Pan H."/>
            <person name="Kapheim K."/>
        </authorList>
    </citation>
    <scope>NUCLEOTIDE SEQUENCE [LARGE SCALE GENOMIC DNA]</scope>
    <source>
        <strain evidence="11">0111107301</strain>
        <tissue evidence="11">Whole body</tissue>
    </source>
</reference>
<dbReference type="STRING" id="166423.A0A0N0U5B5"/>